<dbReference type="InterPro" id="IPR040706">
    <property type="entry name" value="Zf-MYST"/>
</dbReference>
<dbReference type="PANTHER" id="PTHR10615">
    <property type="entry name" value="HISTONE ACETYLTRANSFERASE"/>
    <property type="match status" value="1"/>
</dbReference>
<dbReference type="InterPro" id="IPR036388">
    <property type="entry name" value="WH-like_DNA-bd_sf"/>
</dbReference>
<dbReference type="EMBL" id="JALJAT010000001">
    <property type="protein sequence ID" value="KAK4475632.1"/>
    <property type="molecule type" value="Genomic_DNA"/>
</dbReference>
<evidence type="ECO:0000256" key="9">
    <source>
        <dbReference type="ARBA" id="ARBA00022990"/>
    </source>
</evidence>
<evidence type="ECO:0000256" key="8">
    <source>
        <dbReference type="ARBA" id="ARBA00022853"/>
    </source>
</evidence>
<dbReference type="Pfam" id="PF17772">
    <property type="entry name" value="zf-MYST"/>
    <property type="match status" value="1"/>
</dbReference>
<dbReference type="InterPro" id="IPR036060">
    <property type="entry name" value="Znf_C2H2C_sf"/>
</dbReference>
<sequence>MKRPLAFSRSELPKSKPRIISWTMKRKQKKLNQALSVNSLNVPLNCPLVGCSGFGHINGQDTAHVTLSGCPVYHNMSFEKWAEMRAREEGLVVPESIKRSSEASPSPSKCKHKIDRSHQFKTTQREPILDDLASQVELYQFRRAQQRLVSTNETDAREHLLLCARVALNSGSSPNNVFSENIEFATEQRIRSVIFGTWDLQPWYQSNYPADLSCLPTIYVCEFCLTGMRHQVAYNRHKINCGRTFPPGSEIYRKENLSFFEVDGQRHQEYCRNLCLLAKLFLRQKTVHELDQVPAFLFYVLTETDQSGSHIIGYFSKQKAEDQCDNSANTVYNNLSCILILPPYQCRGFGRMLIEMSYVLSRLEQRIGTPERPLSDLGIIIYRRYWRFEILKYLSSFTAKSINIRTMSQELGIAVPDIVSTLLDMKMLVCYRTQYYIINNKPDIDSLLSTMKLPATDRCIDPSCLHWTPNININQSSKSPSSTSGGGSSSSINQKLHKSSLVSPNDSIGNI</sequence>
<dbReference type="Pfam" id="PF01530">
    <property type="entry name" value="zf-C2HC"/>
    <property type="match status" value="1"/>
</dbReference>
<dbReference type="GO" id="GO:0006357">
    <property type="term" value="P:regulation of transcription by RNA polymerase II"/>
    <property type="evidence" value="ECO:0007669"/>
    <property type="project" value="TreeGrafter"/>
</dbReference>
<evidence type="ECO:0000313" key="17">
    <source>
        <dbReference type="EMBL" id="KAK4475632.1"/>
    </source>
</evidence>
<feature type="compositionally biased region" description="Polar residues" evidence="15">
    <location>
        <begin position="500"/>
        <end position="511"/>
    </location>
</feature>
<evidence type="ECO:0000313" key="18">
    <source>
        <dbReference type="Proteomes" id="UP001292079"/>
    </source>
</evidence>
<protein>
    <recommendedName>
        <fullName evidence="3 14">Histone acetyltransferase</fullName>
        <ecNumber evidence="3 14">2.3.1.48</ecNumber>
    </recommendedName>
</protein>
<organism evidence="17 18">
    <name type="scientific">Schistosoma mekongi</name>
    <name type="common">Parasitic worm</name>
    <dbReference type="NCBI Taxonomy" id="38744"/>
    <lineage>
        <taxon>Eukaryota</taxon>
        <taxon>Metazoa</taxon>
        <taxon>Spiralia</taxon>
        <taxon>Lophotrochozoa</taxon>
        <taxon>Platyhelminthes</taxon>
        <taxon>Trematoda</taxon>
        <taxon>Digenea</taxon>
        <taxon>Strigeidida</taxon>
        <taxon>Schistosomatoidea</taxon>
        <taxon>Schistosomatidae</taxon>
        <taxon>Schistosoma</taxon>
    </lineage>
</organism>
<dbReference type="InterPro" id="IPR002515">
    <property type="entry name" value="Znf_C2H2C"/>
</dbReference>
<dbReference type="GO" id="GO:0003712">
    <property type="term" value="F:transcription coregulator activity"/>
    <property type="evidence" value="ECO:0007669"/>
    <property type="project" value="TreeGrafter"/>
</dbReference>
<feature type="domain" description="MYST-type HAT" evidence="16">
    <location>
        <begin position="185"/>
        <end position="469"/>
    </location>
</feature>
<dbReference type="InterPro" id="IPR016181">
    <property type="entry name" value="Acyl_CoA_acyltransferase"/>
</dbReference>
<comment type="similarity">
    <text evidence="2 14">Belongs to the MYST (SAS/MOZ) family.</text>
</comment>
<keyword evidence="8" id="KW-0156">Chromatin regulator</keyword>
<evidence type="ECO:0000256" key="10">
    <source>
        <dbReference type="ARBA" id="ARBA00023015"/>
    </source>
</evidence>
<dbReference type="GO" id="GO:0036409">
    <property type="term" value="C:histone H3-K14 acetyltransferase complex"/>
    <property type="evidence" value="ECO:0007669"/>
    <property type="project" value="TreeGrafter"/>
</dbReference>
<keyword evidence="18" id="KW-1185">Reference proteome</keyword>
<keyword evidence="12 14" id="KW-0539">Nucleus</keyword>
<evidence type="ECO:0000256" key="6">
    <source>
        <dbReference type="ARBA" id="ARBA00022771"/>
    </source>
</evidence>
<name>A0AAE2D944_SCHME</name>
<comment type="subcellular location">
    <subcellularLocation>
        <location evidence="1 14">Nucleus</location>
    </subcellularLocation>
</comment>
<dbReference type="Proteomes" id="UP001292079">
    <property type="component" value="Unassembled WGS sequence"/>
</dbReference>
<evidence type="ECO:0000256" key="13">
    <source>
        <dbReference type="PIRSR" id="PIRSR602717-51"/>
    </source>
</evidence>
<accession>A0AAE2D944</accession>
<reference evidence="17" key="1">
    <citation type="submission" date="2022-04" db="EMBL/GenBank/DDBJ databases">
        <authorList>
            <person name="Xu L."/>
            <person name="Lv Z."/>
        </authorList>
    </citation>
    <scope>NUCLEOTIDE SEQUENCE</scope>
    <source>
        <strain evidence="17">LV_2022a</strain>
    </source>
</reference>
<comment type="catalytic activity">
    <reaction evidence="14">
        <text>L-lysyl-[protein] + acetyl-CoA = N(6)-acetyl-L-lysyl-[protein] + CoA + H(+)</text>
        <dbReference type="Rhea" id="RHEA:45948"/>
        <dbReference type="Rhea" id="RHEA-COMP:9752"/>
        <dbReference type="Rhea" id="RHEA-COMP:10731"/>
        <dbReference type="ChEBI" id="CHEBI:15378"/>
        <dbReference type="ChEBI" id="CHEBI:29969"/>
        <dbReference type="ChEBI" id="CHEBI:57287"/>
        <dbReference type="ChEBI" id="CHEBI:57288"/>
        <dbReference type="ChEBI" id="CHEBI:61930"/>
        <dbReference type="EC" id="2.3.1.48"/>
    </reaction>
</comment>
<keyword evidence="9" id="KW-0007">Acetylation</keyword>
<feature type="region of interest" description="Disordered" evidence="15">
    <location>
        <begin position="475"/>
        <end position="511"/>
    </location>
</feature>
<dbReference type="GO" id="GO:0008270">
    <property type="term" value="F:zinc ion binding"/>
    <property type="evidence" value="ECO:0007669"/>
    <property type="project" value="UniProtKB-KW"/>
</dbReference>
<evidence type="ECO:0000256" key="2">
    <source>
        <dbReference type="ARBA" id="ARBA00010107"/>
    </source>
</evidence>
<dbReference type="PROSITE" id="PS51726">
    <property type="entry name" value="MYST_HAT"/>
    <property type="match status" value="1"/>
</dbReference>
<dbReference type="Gene3D" id="1.10.10.10">
    <property type="entry name" value="Winged helix-like DNA-binding domain superfamily/Winged helix DNA-binding domain"/>
    <property type="match status" value="1"/>
</dbReference>
<dbReference type="PROSITE" id="PS51802">
    <property type="entry name" value="ZF_CCHHC"/>
    <property type="match status" value="1"/>
</dbReference>
<dbReference type="AlphaFoldDB" id="A0AAE2D944"/>
<dbReference type="InterPro" id="IPR002717">
    <property type="entry name" value="HAT_MYST-type"/>
</dbReference>
<reference evidence="17" key="2">
    <citation type="journal article" date="2023" name="Infect Dis Poverty">
        <title>Chromosome-scale genome of the human blood fluke Schistosoma mekongi and its implications for public health.</title>
        <authorList>
            <person name="Zhou M."/>
            <person name="Xu L."/>
            <person name="Xu D."/>
            <person name="Chen W."/>
            <person name="Khan J."/>
            <person name="Hu Y."/>
            <person name="Huang H."/>
            <person name="Wei H."/>
            <person name="Zhang Y."/>
            <person name="Chusongsang P."/>
            <person name="Tanasarnprasert K."/>
            <person name="Hu X."/>
            <person name="Limpanont Y."/>
            <person name="Lv Z."/>
        </authorList>
    </citation>
    <scope>NUCLEOTIDE SEQUENCE</scope>
    <source>
        <strain evidence="17">LV_2022a</strain>
    </source>
</reference>
<dbReference type="Gene3D" id="3.30.60.60">
    <property type="entry name" value="N-acetyl transferase-like"/>
    <property type="match status" value="1"/>
</dbReference>
<evidence type="ECO:0000256" key="14">
    <source>
        <dbReference type="RuleBase" id="RU361211"/>
    </source>
</evidence>
<keyword evidence="11" id="KW-0804">Transcription</keyword>
<evidence type="ECO:0000256" key="15">
    <source>
        <dbReference type="SAM" id="MobiDB-lite"/>
    </source>
</evidence>
<dbReference type="InterPro" id="IPR050603">
    <property type="entry name" value="MYST_HAT"/>
</dbReference>
<dbReference type="PANTHER" id="PTHR10615:SF161">
    <property type="entry name" value="HISTONE ACETYLTRANSFERASE KAT7"/>
    <property type="match status" value="1"/>
</dbReference>
<evidence type="ECO:0000256" key="11">
    <source>
        <dbReference type="ARBA" id="ARBA00023163"/>
    </source>
</evidence>
<proteinExistence type="inferred from homology"/>
<keyword evidence="10" id="KW-0805">Transcription regulation</keyword>
<evidence type="ECO:0000259" key="16">
    <source>
        <dbReference type="PROSITE" id="PS51726"/>
    </source>
</evidence>
<dbReference type="SUPFAM" id="SSF103637">
    <property type="entry name" value="CCHHC domain"/>
    <property type="match status" value="1"/>
</dbReference>
<dbReference type="Pfam" id="PF01853">
    <property type="entry name" value="MOZ_SAS"/>
    <property type="match status" value="1"/>
</dbReference>
<keyword evidence="6" id="KW-0863">Zinc-finger</keyword>
<evidence type="ECO:0000256" key="5">
    <source>
        <dbReference type="ARBA" id="ARBA00022723"/>
    </source>
</evidence>
<evidence type="ECO:0000256" key="3">
    <source>
        <dbReference type="ARBA" id="ARBA00013184"/>
    </source>
</evidence>
<dbReference type="GO" id="GO:0010484">
    <property type="term" value="F:histone H3 acetyltransferase activity"/>
    <property type="evidence" value="ECO:0007669"/>
    <property type="project" value="TreeGrafter"/>
</dbReference>
<keyword evidence="4" id="KW-0808">Transferase</keyword>
<evidence type="ECO:0000256" key="12">
    <source>
        <dbReference type="ARBA" id="ARBA00023242"/>
    </source>
</evidence>
<dbReference type="GO" id="GO:0010485">
    <property type="term" value="F:histone H4 acetyltransferase activity"/>
    <property type="evidence" value="ECO:0007669"/>
    <property type="project" value="TreeGrafter"/>
</dbReference>
<dbReference type="SUPFAM" id="SSF55729">
    <property type="entry name" value="Acyl-CoA N-acyltransferases (Nat)"/>
    <property type="match status" value="1"/>
</dbReference>
<keyword evidence="5" id="KW-0479">Metal-binding</keyword>
<dbReference type="Gene3D" id="3.40.630.30">
    <property type="match status" value="1"/>
</dbReference>
<keyword evidence="7" id="KW-0862">Zinc</keyword>
<evidence type="ECO:0000256" key="4">
    <source>
        <dbReference type="ARBA" id="ARBA00022679"/>
    </source>
</evidence>
<gene>
    <name evidence="17" type="ORF">MN116_000903</name>
</gene>
<dbReference type="EC" id="2.3.1.48" evidence="3 14"/>
<dbReference type="GO" id="GO:0003682">
    <property type="term" value="F:chromatin binding"/>
    <property type="evidence" value="ECO:0007669"/>
    <property type="project" value="TreeGrafter"/>
</dbReference>
<feature type="region of interest" description="Disordered" evidence="15">
    <location>
        <begin position="95"/>
        <end position="117"/>
    </location>
</feature>
<dbReference type="Gene3D" id="4.10.320.30">
    <property type="match status" value="1"/>
</dbReference>
<feature type="active site" description="Proton donor/acceptor" evidence="13">
    <location>
        <position position="371"/>
    </location>
</feature>
<evidence type="ECO:0000256" key="1">
    <source>
        <dbReference type="ARBA" id="ARBA00004123"/>
    </source>
</evidence>
<evidence type="ECO:0000256" key="7">
    <source>
        <dbReference type="ARBA" id="ARBA00022833"/>
    </source>
</evidence>
<comment type="caution">
    <text evidence="17">The sequence shown here is derived from an EMBL/GenBank/DDBJ whole genome shotgun (WGS) entry which is preliminary data.</text>
</comment>